<dbReference type="GO" id="GO:0003677">
    <property type="term" value="F:DNA binding"/>
    <property type="evidence" value="ECO:0007669"/>
    <property type="project" value="UniProtKB-KW"/>
</dbReference>
<dbReference type="InterPro" id="IPR058031">
    <property type="entry name" value="AAA_lid_NorR"/>
</dbReference>
<feature type="domain" description="Sigma-54 factor interaction" evidence="6">
    <location>
        <begin position="2346"/>
        <end position="2575"/>
    </location>
</feature>
<dbReference type="PANTHER" id="PTHR32071">
    <property type="entry name" value="TRANSCRIPTIONAL REGULATORY PROTEIN"/>
    <property type="match status" value="1"/>
</dbReference>
<dbReference type="KEGG" id="asag:FGM00_04735"/>
<dbReference type="RefSeq" id="WP_138851801.1">
    <property type="nucleotide sequence ID" value="NZ_CP040710.1"/>
</dbReference>
<dbReference type="GO" id="GO:0006355">
    <property type="term" value="P:regulation of DNA-templated transcription"/>
    <property type="evidence" value="ECO:0007669"/>
    <property type="project" value="InterPro"/>
</dbReference>
<dbReference type="SMART" id="SM00065">
    <property type="entry name" value="GAF"/>
    <property type="match status" value="8"/>
</dbReference>
<dbReference type="SUPFAM" id="SSF55781">
    <property type="entry name" value="GAF domain-like"/>
    <property type="match status" value="12"/>
</dbReference>
<dbReference type="CDD" id="cd00009">
    <property type="entry name" value="AAA"/>
    <property type="match status" value="1"/>
</dbReference>
<gene>
    <name evidence="7" type="ORF">FGM00_04735</name>
</gene>
<dbReference type="FunFam" id="3.40.50.300:FF:000006">
    <property type="entry name" value="DNA-binding transcriptional regulator NtrC"/>
    <property type="match status" value="1"/>
</dbReference>
<keyword evidence="1" id="KW-0547">Nucleotide-binding</keyword>
<evidence type="ECO:0000259" key="6">
    <source>
        <dbReference type="PROSITE" id="PS50045"/>
    </source>
</evidence>
<dbReference type="InterPro" id="IPR002078">
    <property type="entry name" value="Sigma_54_int"/>
</dbReference>
<dbReference type="Pfam" id="PF00158">
    <property type="entry name" value="Sigma54_activat"/>
    <property type="match status" value="1"/>
</dbReference>
<evidence type="ECO:0000256" key="2">
    <source>
        <dbReference type="ARBA" id="ARBA00022840"/>
    </source>
</evidence>
<dbReference type="InterPro" id="IPR027417">
    <property type="entry name" value="P-loop_NTPase"/>
</dbReference>
<dbReference type="InterPro" id="IPR003593">
    <property type="entry name" value="AAA+_ATPase"/>
</dbReference>
<dbReference type="GO" id="GO:0005524">
    <property type="term" value="F:ATP binding"/>
    <property type="evidence" value="ECO:0007669"/>
    <property type="project" value="UniProtKB-KW"/>
</dbReference>
<dbReference type="InterPro" id="IPR025943">
    <property type="entry name" value="Sigma_54_int_dom_ATP-bd_2"/>
</dbReference>
<dbReference type="Gene3D" id="1.10.8.60">
    <property type="match status" value="1"/>
</dbReference>
<dbReference type="InterPro" id="IPR029016">
    <property type="entry name" value="GAF-like_dom_sf"/>
</dbReference>
<proteinExistence type="predicted"/>
<protein>
    <submittedName>
        <fullName evidence="7">GAF domain-containing protein</fullName>
    </submittedName>
</protein>
<dbReference type="Proteomes" id="UP000310017">
    <property type="component" value="Chromosome"/>
</dbReference>
<dbReference type="PROSITE" id="PS50045">
    <property type="entry name" value="SIGMA54_INTERACT_4"/>
    <property type="match status" value="1"/>
</dbReference>
<dbReference type="Pfam" id="PF13185">
    <property type="entry name" value="GAF_2"/>
    <property type="match status" value="4"/>
</dbReference>
<evidence type="ECO:0000256" key="5">
    <source>
        <dbReference type="ARBA" id="ARBA00023163"/>
    </source>
</evidence>
<keyword evidence="4" id="KW-0238">DNA-binding</keyword>
<dbReference type="SUPFAM" id="SSF52540">
    <property type="entry name" value="P-loop containing nucleoside triphosphate hydrolases"/>
    <property type="match status" value="1"/>
</dbReference>
<dbReference type="PROSITE" id="PS00676">
    <property type="entry name" value="SIGMA54_INTERACT_2"/>
    <property type="match status" value="1"/>
</dbReference>
<dbReference type="Pfam" id="PF25601">
    <property type="entry name" value="AAA_lid_14"/>
    <property type="match status" value="1"/>
</dbReference>
<dbReference type="Gene3D" id="3.40.50.300">
    <property type="entry name" value="P-loop containing nucleotide triphosphate hydrolases"/>
    <property type="match status" value="1"/>
</dbReference>
<evidence type="ECO:0000313" key="7">
    <source>
        <dbReference type="EMBL" id="QCW99448.1"/>
    </source>
</evidence>
<organism evidence="7 8">
    <name type="scientific">Aggregatimonas sangjinii</name>
    <dbReference type="NCBI Taxonomy" id="2583587"/>
    <lineage>
        <taxon>Bacteria</taxon>
        <taxon>Pseudomonadati</taxon>
        <taxon>Bacteroidota</taxon>
        <taxon>Flavobacteriia</taxon>
        <taxon>Flavobacteriales</taxon>
        <taxon>Flavobacteriaceae</taxon>
        <taxon>Aggregatimonas</taxon>
    </lineage>
</organism>
<dbReference type="PANTHER" id="PTHR32071:SF117">
    <property type="entry name" value="PTS-DEPENDENT DIHYDROXYACETONE KINASE OPERON REGULATORY PROTEIN-RELATED"/>
    <property type="match status" value="1"/>
</dbReference>
<dbReference type="InterPro" id="IPR025944">
    <property type="entry name" value="Sigma_54_int_dom_CS"/>
</dbReference>
<sequence length="2670" mass="303211">MEKKKEKNQDQNEILYSILNDITSVQSIPELLQTIFLKVNKVIDFDDVGLFHVLEDGRHRDLTSASELSFGANKTINQHLGDIWLAPEKSMKAASEKLRTETVDEFFKKYPKHPHTEYINSEGLKQFISIPLIRNSKTFGVFLLWSKKESTYSKRDIPLFTKIADMITVTLSNILDREEILRQNAINQHLLSISEATAAVSDFKQLFDIINKKVKLLFPFDDSGLFHVLPDGRHRDFMVDFVGNEDISISLKSNSIEGYMKPESSIIDALKGTLLYDGQEFLKRIKDHPHFQELEEAGVKQVISTPLIISGKPIGVFNLISLEPNVYFEQDFPLFQSLADLIALALNNLIVKDELIAEKTFKETLLGISEAVTNIRERNDLYNTIMNLIQPIIQFDEAALITIDSDRQTFKHILSMASKPAQKNKLYPAVMETEFDIKRSPAEQIVNGDDINYFELSKWLQDYPDFPGLHLMADLDLHHTTSLKLKNQGELIAFINFHFKEPQNLHHPKNKLYPNIADQLSVAVSNILANEQLLNEKNFKQTLLGISESVNSIRNREDLYNSIMTDLLPIVNFSDAVLCLVDTTTNKHHHPLTMSPKSTTDHPLYKEVVENQVDTKGTPIEKVLEGDDVAHFVLSDWLKVYPKYPGLLLMKDIGLEHSITLLLKHQEVSIGILFFHFKTEQILDGYRLRLFDSIRSQFSVALSNILAQESLDKEKNFKETLLNISEVISTVQSGNKLLRVIFDKIRPIFNFYDTGLFVFNEDKTALEDWSLKYNALALSPESKEALADVEVNKPLSIEKGSNMAWELALLRKANGPIIIDLTDMAKQFPQYEQSKYLVEANYHDSMQVLLKYAGNTLGFFCINAKKRGFFTQSQLPLFQAIADQLAVAVSNILDNQTLVSEKQFKETLLGISEAMATILDRKELLATIVNYLKPIITVDDLGVVVYNEEKTHWRDLTVSEEYLELSNVSNALYEHNMDKWIPFCSLTKRMQKTPLRIWTIEEFLSHKDFAFREILANENQKQFITAPLKSGNEIIGVLVLVSLERAIYTDAQLPLMQQLTDQVGPAVDKILSTEKLIAEKNFKETLLRISESIATIQNWRELFKVFFEVIAPIFPSDSPGLMIIDGDSHYEILDEEILKEKSTLYIWKSAGRGPFKNKNTPVEHSIKDAGPHLILIKDMVHPHKASMLKMGLKQEIYGALKYGGKTIGVLCFNSRKEDEYSESDFTLFQALSDQLAVAVANVLANEALLEEKNFKETLLNISEAVTTIRNRSELFKILFEKVQPIVPFECPGLFIIDGDHHYEVIDEGVTNDMHSIQVWNKIGTGPFANKESFVQEVLNDPKVYTSPIENVKHPHIATMLKTGLRHMIYGPLKNRGEIIGVFILNSTNENEYNNTDPQFFQAIADQFAVATSNILSKEALLEEKNFKETLLAISEAVASIQDRQELFRVIFEKIKPVIPIDDVGIVLLNEDKNQFADLAVTDNYNLTDSNVELANKGLSGYMDIDTLVAYMLESTEISSIDTLIEKFPDNAFMPIMKSQGFKEMMFTPLKVGNSIIGALAFDSFKENAYSENQLPLFQAIADQLAVAVNNVLANEALLQEKNFSHTLLRITEAVAQVKNSSGLYRTIFDHIKPIFPYDELGLFIYNAKEDIHYELITADDLQKSDAQKLVETNLGQHTRFKHTGSSVEWVMNNGPISIDIVELDKKSPHPQHQYMLEGGLQNVIGGPLVHGGESIGLLCFNHSQAGYYQEEHLVLFKSIAEQVSIAVSNILANEKILEREREKATLLEITSAVSKIRNLPDFLSFVTTKLKPIFNFVDVGIFLLTDDGKYHYDMAGFNDKISSSPINSALLASGNESILHKDSLIDWMMLQIEKENGPVLFDFKLLVRDFPDYYQFTLVDMPNSGYRDCLAANLKIGDSVFGMFCINALQKDFFKKEQFSLFQNVTEQLSVAISNILANQQTEEEKKYSENLLEITEALAATTNAVELYNAIDTVVKKIIPFDQVGVLILDKSESYHYELINEKFVNQVEDQNRKGATVEKQTLYKHQGSSVEWLANNGPVITSMDFLVENTEHPRHIDMVNAGVKELLGGPLVNQGKKIGMMAFKLKKEGVFNEQHIKHYKSVSEQVSICVANILSKKEILWKSAIQDLELKISNILTTEQKSNDKWDDIFQEYKALIPFTFATVIKVTKDRLNDFTYEWITPVEKRQLSLKNIEEITKLSTTEITKAQKGLIQLSKKENEVIQLKDIPKATKGYMDALGLQSVLPHRLHLKKKHTEVYFFMFSKDKNHYSIRHCNILEGVRNTLRISLENLFSSFSIKEMSEQLQLEKTYLESVVKETYNFEHMIGESKAMRDVFAQVSEVAAVDATALILGETGTGKELIARAIHENSTRKDRVLVKVNCAAIPSQIVESELFGHQRGAFTGAVKDRIGKFELANKGTIFLDEIGEMPLELQTKLLRVIQEREVERLGSNVTIPLDIRIIAATNRNLNEEITTGIFRSDLFYRLNGYPIQVPPLRARGEDVLLLADFFARQFSEQYGLPFKGFTANTLKRFQAYDWPGNVRELQNNIEQAIISQKGKIIEIHPGNSNVADFEWMASEGTNTRALKLTDDFDMDAIKREKDLLERNYLLEVLEKKKWKVSGKNGAARQLGVAPSTLESRMRKLGISRS</sequence>
<evidence type="ECO:0000256" key="1">
    <source>
        <dbReference type="ARBA" id="ARBA00022741"/>
    </source>
</evidence>
<keyword evidence="3" id="KW-0805">Transcription regulation</keyword>
<evidence type="ECO:0000256" key="4">
    <source>
        <dbReference type="ARBA" id="ARBA00023125"/>
    </source>
</evidence>
<dbReference type="EMBL" id="CP040710">
    <property type="protein sequence ID" value="QCW99448.1"/>
    <property type="molecule type" value="Genomic_DNA"/>
</dbReference>
<dbReference type="Gene3D" id="1.10.10.60">
    <property type="entry name" value="Homeodomain-like"/>
    <property type="match status" value="1"/>
</dbReference>
<keyword evidence="8" id="KW-1185">Reference proteome</keyword>
<dbReference type="SMART" id="SM00382">
    <property type="entry name" value="AAA"/>
    <property type="match status" value="1"/>
</dbReference>
<evidence type="ECO:0000256" key="3">
    <source>
        <dbReference type="ARBA" id="ARBA00023015"/>
    </source>
</evidence>
<reference evidence="7 8" key="1">
    <citation type="submission" date="2019-05" db="EMBL/GenBank/DDBJ databases">
        <title>Genome sequencing of F202Z8.</title>
        <authorList>
            <person name="Kwon Y.M."/>
        </authorList>
    </citation>
    <scope>NUCLEOTIDE SEQUENCE [LARGE SCALE GENOMIC DNA]</scope>
    <source>
        <strain evidence="7 8">F202Z8</strain>
    </source>
</reference>
<accession>A0A5B7SPX1</accession>
<dbReference type="OrthoDB" id="5401077at2"/>
<dbReference type="Pfam" id="PF01590">
    <property type="entry name" value="GAF"/>
    <property type="match status" value="2"/>
</dbReference>
<keyword evidence="5" id="KW-0804">Transcription</keyword>
<keyword evidence="2" id="KW-0067">ATP-binding</keyword>
<dbReference type="Gene3D" id="3.30.450.40">
    <property type="match status" value="12"/>
</dbReference>
<dbReference type="PROSITE" id="PS00688">
    <property type="entry name" value="SIGMA54_INTERACT_3"/>
    <property type="match status" value="1"/>
</dbReference>
<dbReference type="InterPro" id="IPR003018">
    <property type="entry name" value="GAF"/>
</dbReference>
<evidence type="ECO:0000313" key="8">
    <source>
        <dbReference type="Proteomes" id="UP000310017"/>
    </source>
</evidence>
<name>A0A5B7SPX1_9FLAO</name>